<dbReference type="AlphaFoldDB" id="H8IIU2"/>
<dbReference type="InterPro" id="IPR007213">
    <property type="entry name" value="Ppm1/Ppm2/Tcmp"/>
</dbReference>
<gene>
    <name evidence="7" type="ordered locus">OCU_14040</name>
</gene>
<sequence>MMARTDNDTWDINESVGATALGVAGGRAAETRSADPLISDPYAKLFLEAAGDGIWRVYLDDELPAELVGADPQFEDRMQAMLGYTACRTKFFDDYFLAAAGEGIRQIVILAAGLDSRAWRLAWPAGCVVYEIDQPKVLEFKIGTLKSHAVDPIASHVSVGIDLRLDWPKALAQAGFDASAPTAWSAEGLLPYLTADAQGLLFDRIQSLSAPGSRVAVEAFTNEFFSPESFARREEQTERYRQAAIRLGGKDITESGNLLYEEERTEVVDWLQAHGWTVTAATSAEDLMAASNRAVPAGLDAAVPESVFIEGRLR</sequence>
<dbReference type="PATRIC" id="fig|487521.10.peg.1410"/>
<dbReference type="KEGG" id="mia:OCU_14040"/>
<dbReference type="EC" id="2.1.1.-" evidence="6"/>
<dbReference type="GO" id="GO:0008168">
    <property type="term" value="F:methyltransferase activity"/>
    <property type="evidence" value="ECO:0007669"/>
    <property type="project" value="UniProtKB-UniRule"/>
</dbReference>
<dbReference type="eggNOG" id="COG3315">
    <property type="taxonomic scope" value="Bacteria"/>
</dbReference>
<comment type="similarity">
    <text evidence="2 6">Belongs to the UPF0677 family.</text>
</comment>
<keyword evidence="5 6" id="KW-0949">S-adenosyl-L-methionine</keyword>
<dbReference type="Pfam" id="PF04072">
    <property type="entry name" value="LCM"/>
    <property type="match status" value="1"/>
</dbReference>
<dbReference type="InterPro" id="IPR011610">
    <property type="entry name" value="SAM_mthyl_Trfase_ML2640-like"/>
</dbReference>
<proteinExistence type="inferred from homology"/>
<evidence type="ECO:0000256" key="2">
    <source>
        <dbReference type="ARBA" id="ARBA00008138"/>
    </source>
</evidence>
<evidence type="ECO:0000256" key="1">
    <source>
        <dbReference type="ARBA" id="ARBA00003907"/>
    </source>
</evidence>
<dbReference type="Proteomes" id="UP000008004">
    <property type="component" value="Chromosome"/>
</dbReference>
<dbReference type="EMBL" id="CP003322">
    <property type="protein sequence ID" value="AFC42623.1"/>
    <property type="molecule type" value="Genomic_DNA"/>
</dbReference>
<organism evidence="7 8">
    <name type="scientific">Mycobacterium intracellulare (strain ATCC 13950 / DSM 43223 / JCM 6384 / NCTC 13025 / 3600)</name>
    <dbReference type="NCBI Taxonomy" id="487521"/>
    <lineage>
        <taxon>Bacteria</taxon>
        <taxon>Bacillati</taxon>
        <taxon>Actinomycetota</taxon>
        <taxon>Actinomycetes</taxon>
        <taxon>Mycobacteriales</taxon>
        <taxon>Mycobacteriaceae</taxon>
        <taxon>Mycobacterium</taxon>
        <taxon>Mycobacterium avium complex (MAC)</taxon>
    </lineage>
</organism>
<evidence type="ECO:0000256" key="6">
    <source>
        <dbReference type="RuleBase" id="RU362030"/>
    </source>
</evidence>
<evidence type="ECO:0000256" key="4">
    <source>
        <dbReference type="ARBA" id="ARBA00022679"/>
    </source>
</evidence>
<keyword evidence="3 6" id="KW-0489">Methyltransferase</keyword>
<reference evidence="7 8" key="1">
    <citation type="journal article" date="2012" name="J. Bacteriol.">
        <title>Complete genome sequence of Mycobacterium intracellulare strain ATCC 13950T.</title>
        <authorList>
            <person name="Kim B.J."/>
            <person name="Choi B.S."/>
            <person name="Lim J.S."/>
            <person name="Choi I.Y."/>
            <person name="Lee J.H."/>
            <person name="Chun J."/>
            <person name="Kook Y.H."/>
            <person name="Kim B.J."/>
        </authorList>
    </citation>
    <scope>NUCLEOTIDE SEQUENCE [LARGE SCALE GENOMIC DNA]</scope>
    <source>
        <strain evidence="8">ATCC 13950 / DSM 43223 / JCM 6384 / NCTC 13025 / 3600</strain>
    </source>
</reference>
<protein>
    <recommendedName>
        <fullName evidence="6">S-adenosyl-L-methionine-dependent methyltransferase</fullName>
        <ecNumber evidence="6">2.1.1.-</ecNumber>
    </recommendedName>
</protein>
<keyword evidence="4 7" id="KW-0808">Transferase</keyword>
<dbReference type="PANTHER" id="PTHR43619:SF2">
    <property type="entry name" value="S-ADENOSYL-L-METHIONINE-DEPENDENT METHYLTRANSFERASES SUPERFAMILY PROTEIN"/>
    <property type="match status" value="1"/>
</dbReference>
<dbReference type="NCBIfam" id="TIGR00027">
    <property type="entry name" value="mthyl_TIGR00027"/>
    <property type="match status" value="1"/>
</dbReference>
<evidence type="ECO:0000256" key="3">
    <source>
        <dbReference type="ARBA" id="ARBA00022603"/>
    </source>
</evidence>
<dbReference type="InterPro" id="IPR029063">
    <property type="entry name" value="SAM-dependent_MTases_sf"/>
</dbReference>
<dbReference type="HOGENOM" id="CLU_056160_2_1_11"/>
<accession>H8IIU2</accession>
<dbReference type="SUPFAM" id="SSF53335">
    <property type="entry name" value="S-adenosyl-L-methionine-dependent methyltransferases"/>
    <property type="match status" value="1"/>
</dbReference>
<comment type="function">
    <text evidence="1 6">Exhibits S-adenosyl-L-methionine-dependent methyltransferase activity.</text>
</comment>
<name>H8IIU2_MYCIA</name>
<evidence type="ECO:0000256" key="5">
    <source>
        <dbReference type="ARBA" id="ARBA00022691"/>
    </source>
</evidence>
<evidence type="ECO:0000313" key="7">
    <source>
        <dbReference type="EMBL" id="AFC42623.1"/>
    </source>
</evidence>
<dbReference type="PANTHER" id="PTHR43619">
    <property type="entry name" value="S-ADENOSYL-L-METHIONINE-DEPENDENT METHYLTRANSFERASE YKTD-RELATED"/>
    <property type="match status" value="1"/>
</dbReference>
<dbReference type="Gene3D" id="3.40.50.150">
    <property type="entry name" value="Vaccinia Virus protein VP39"/>
    <property type="match status" value="1"/>
</dbReference>
<evidence type="ECO:0000313" key="8">
    <source>
        <dbReference type="Proteomes" id="UP000008004"/>
    </source>
</evidence>
<dbReference type="GO" id="GO:0032259">
    <property type="term" value="P:methylation"/>
    <property type="evidence" value="ECO:0007669"/>
    <property type="project" value="UniProtKB-KW"/>
</dbReference>